<dbReference type="SMART" id="SM00271">
    <property type="entry name" value="DnaJ"/>
    <property type="match status" value="1"/>
</dbReference>
<dbReference type="GO" id="GO:0005737">
    <property type="term" value="C:cytoplasm"/>
    <property type="evidence" value="ECO:0007669"/>
    <property type="project" value="TreeGrafter"/>
</dbReference>
<dbReference type="Pfam" id="PF00226">
    <property type="entry name" value="DnaJ"/>
    <property type="match status" value="1"/>
</dbReference>
<keyword evidence="3" id="KW-0143">Chaperone</keyword>
<comment type="caution">
    <text evidence="5">The sequence shown here is derived from an EMBL/GenBank/DDBJ whole genome shotgun (WGS) entry which is preliminary data.</text>
</comment>
<protein>
    <submittedName>
        <fullName evidence="5">Molecular chaperone DnaJ</fullName>
    </submittedName>
</protein>
<evidence type="ECO:0000313" key="6">
    <source>
        <dbReference type="Proteomes" id="UP000221369"/>
    </source>
</evidence>
<dbReference type="Pfam" id="PF01556">
    <property type="entry name" value="DnaJ_C"/>
    <property type="match status" value="1"/>
</dbReference>
<dbReference type="AlphaFoldDB" id="A0A2A9DUJ8"/>
<dbReference type="SUPFAM" id="SSF46565">
    <property type="entry name" value="Chaperone J-domain"/>
    <property type="match status" value="1"/>
</dbReference>
<evidence type="ECO:0000256" key="3">
    <source>
        <dbReference type="ARBA" id="ARBA00023186"/>
    </source>
</evidence>
<dbReference type="OrthoDB" id="9779889at2"/>
<dbReference type="InterPro" id="IPR001623">
    <property type="entry name" value="DnaJ_domain"/>
</dbReference>
<gene>
    <name evidence="5" type="ORF">ATJ78_1201</name>
</gene>
<evidence type="ECO:0000259" key="4">
    <source>
        <dbReference type="PROSITE" id="PS50076"/>
    </source>
</evidence>
<dbReference type="PANTHER" id="PTHR43096:SF54">
    <property type="entry name" value="CHAPERONE PROTEIN DNAJ 1"/>
    <property type="match status" value="1"/>
</dbReference>
<dbReference type="GO" id="GO:0006260">
    <property type="term" value="P:DNA replication"/>
    <property type="evidence" value="ECO:0007669"/>
    <property type="project" value="UniProtKB-KW"/>
</dbReference>
<dbReference type="PANTHER" id="PTHR43096">
    <property type="entry name" value="DNAJ HOMOLOG 1, MITOCHONDRIAL-RELATED"/>
    <property type="match status" value="1"/>
</dbReference>
<dbReference type="RefSeq" id="WP_098406755.1">
    <property type="nucleotide sequence ID" value="NZ_PDJE01000001.1"/>
</dbReference>
<evidence type="ECO:0000256" key="1">
    <source>
        <dbReference type="ARBA" id="ARBA00022705"/>
    </source>
</evidence>
<name>A0A2A9DUJ8_9MICO</name>
<dbReference type="GO" id="GO:0042026">
    <property type="term" value="P:protein refolding"/>
    <property type="evidence" value="ECO:0007669"/>
    <property type="project" value="TreeGrafter"/>
</dbReference>
<reference evidence="5 6" key="1">
    <citation type="submission" date="2017-10" db="EMBL/GenBank/DDBJ databases">
        <title>Sequencing the genomes of 1000 actinobacteria strains.</title>
        <authorList>
            <person name="Klenk H.-P."/>
        </authorList>
    </citation>
    <scope>NUCLEOTIDE SEQUENCE [LARGE SCALE GENOMIC DNA]</scope>
    <source>
        <strain evidence="5 6">DSM 21798</strain>
    </source>
</reference>
<dbReference type="InterPro" id="IPR036869">
    <property type="entry name" value="J_dom_sf"/>
</dbReference>
<dbReference type="Proteomes" id="UP000221369">
    <property type="component" value="Unassembled WGS sequence"/>
</dbReference>
<dbReference type="GO" id="GO:0051082">
    <property type="term" value="F:unfolded protein binding"/>
    <property type="evidence" value="ECO:0007669"/>
    <property type="project" value="InterPro"/>
</dbReference>
<evidence type="ECO:0000313" key="5">
    <source>
        <dbReference type="EMBL" id="PFG30273.1"/>
    </source>
</evidence>
<evidence type="ECO:0000256" key="2">
    <source>
        <dbReference type="ARBA" id="ARBA00023016"/>
    </source>
</evidence>
<keyword evidence="6" id="KW-1185">Reference proteome</keyword>
<dbReference type="PRINTS" id="PR00625">
    <property type="entry name" value="JDOMAIN"/>
</dbReference>
<dbReference type="PROSITE" id="PS50076">
    <property type="entry name" value="DNAJ_2"/>
    <property type="match status" value="1"/>
</dbReference>
<dbReference type="InterPro" id="IPR018253">
    <property type="entry name" value="DnaJ_domain_CS"/>
</dbReference>
<dbReference type="InterPro" id="IPR008971">
    <property type="entry name" value="HSP40/DnaJ_pept-bd"/>
</dbReference>
<accession>A0A2A9DUJ8</accession>
<dbReference type="CDD" id="cd06257">
    <property type="entry name" value="DnaJ"/>
    <property type="match status" value="1"/>
</dbReference>
<sequence length="324" mass="34107">MASQDWFDKDFYKVLGVDKNVSQADLKKTYRKLARKYHPDSHPGDTAAESKFKEISEAYSVLSDEAQRKEYDQVRAMGSGARFTAPGSGGGNGGFEDVFGGMFGGGGGGYQQADFDDILGGMFGGGRFGQSSGGFRGFGGPTPGRDVTASTTLDFTTATKGDTITLQTSDGRPIKVKIPAGVSDGQKIKLRGKGQPSPDGGPAGDIVLTVHVRKHPVFEREGLNLRVRVPVTFVEAALGATIEVPTLDGAPVKLKVAAGTPSGRVLRVKGRGVETSKGTGDLLAEIQVAVPAHLSAEAESALKAYHDLEPNENPRAEILARTRG</sequence>
<keyword evidence="1" id="KW-0235">DNA replication</keyword>
<dbReference type="CDD" id="cd10747">
    <property type="entry name" value="DnaJ_C"/>
    <property type="match status" value="1"/>
</dbReference>
<dbReference type="SUPFAM" id="SSF49493">
    <property type="entry name" value="HSP40/DnaJ peptide-binding domain"/>
    <property type="match status" value="2"/>
</dbReference>
<dbReference type="Gene3D" id="2.60.260.20">
    <property type="entry name" value="Urease metallochaperone UreE, N-terminal domain"/>
    <property type="match status" value="2"/>
</dbReference>
<dbReference type="PROSITE" id="PS00636">
    <property type="entry name" value="DNAJ_1"/>
    <property type="match status" value="1"/>
</dbReference>
<dbReference type="InterPro" id="IPR002939">
    <property type="entry name" value="DnaJ_C"/>
</dbReference>
<organism evidence="5 6">
    <name type="scientific">Paramicrobacterium agarici</name>
    <dbReference type="NCBI Taxonomy" id="630514"/>
    <lineage>
        <taxon>Bacteria</taxon>
        <taxon>Bacillati</taxon>
        <taxon>Actinomycetota</taxon>
        <taxon>Actinomycetes</taxon>
        <taxon>Micrococcales</taxon>
        <taxon>Microbacteriaceae</taxon>
        <taxon>Paramicrobacterium</taxon>
    </lineage>
</organism>
<dbReference type="FunFam" id="2.60.260.20:FF:000013">
    <property type="entry name" value="DnaJ subfamily B member 11"/>
    <property type="match status" value="1"/>
</dbReference>
<keyword evidence="2" id="KW-0346">Stress response</keyword>
<dbReference type="EMBL" id="PDJE01000001">
    <property type="protein sequence ID" value="PFG30273.1"/>
    <property type="molecule type" value="Genomic_DNA"/>
</dbReference>
<proteinExistence type="predicted"/>
<feature type="domain" description="J" evidence="4">
    <location>
        <begin position="10"/>
        <end position="75"/>
    </location>
</feature>
<dbReference type="Gene3D" id="1.10.287.110">
    <property type="entry name" value="DnaJ domain"/>
    <property type="match status" value="1"/>
</dbReference>